<accession>A0AC60PPU2</accession>
<protein>
    <submittedName>
        <fullName evidence="1">Uncharacterized protein</fullName>
    </submittedName>
</protein>
<proteinExistence type="predicted"/>
<keyword evidence="2" id="KW-1185">Reference proteome</keyword>
<dbReference type="Proteomes" id="UP000805193">
    <property type="component" value="Unassembled WGS sequence"/>
</dbReference>
<gene>
    <name evidence="1" type="ORF">HPB47_001272</name>
</gene>
<organism evidence="1 2">
    <name type="scientific">Ixodes persulcatus</name>
    <name type="common">Taiga tick</name>
    <dbReference type="NCBI Taxonomy" id="34615"/>
    <lineage>
        <taxon>Eukaryota</taxon>
        <taxon>Metazoa</taxon>
        <taxon>Ecdysozoa</taxon>
        <taxon>Arthropoda</taxon>
        <taxon>Chelicerata</taxon>
        <taxon>Arachnida</taxon>
        <taxon>Acari</taxon>
        <taxon>Parasitiformes</taxon>
        <taxon>Ixodida</taxon>
        <taxon>Ixodoidea</taxon>
        <taxon>Ixodidae</taxon>
        <taxon>Ixodinae</taxon>
        <taxon>Ixodes</taxon>
    </lineage>
</organism>
<reference evidence="1 2" key="1">
    <citation type="journal article" date="2020" name="Cell">
        <title>Large-Scale Comparative Analyses of Tick Genomes Elucidate Their Genetic Diversity and Vector Capacities.</title>
        <authorList>
            <consortium name="Tick Genome and Microbiome Consortium (TIGMIC)"/>
            <person name="Jia N."/>
            <person name="Wang J."/>
            <person name="Shi W."/>
            <person name="Du L."/>
            <person name="Sun Y."/>
            <person name="Zhan W."/>
            <person name="Jiang J.F."/>
            <person name="Wang Q."/>
            <person name="Zhang B."/>
            <person name="Ji P."/>
            <person name="Bell-Sakyi L."/>
            <person name="Cui X.M."/>
            <person name="Yuan T.T."/>
            <person name="Jiang B.G."/>
            <person name="Yang W.F."/>
            <person name="Lam T.T."/>
            <person name="Chang Q.C."/>
            <person name="Ding S.J."/>
            <person name="Wang X.J."/>
            <person name="Zhu J.G."/>
            <person name="Ruan X.D."/>
            <person name="Zhao L."/>
            <person name="Wei J.T."/>
            <person name="Ye R.Z."/>
            <person name="Que T.C."/>
            <person name="Du C.H."/>
            <person name="Zhou Y.H."/>
            <person name="Cheng J.X."/>
            <person name="Dai P.F."/>
            <person name="Guo W.B."/>
            <person name="Han X.H."/>
            <person name="Huang E.J."/>
            <person name="Li L.F."/>
            <person name="Wei W."/>
            <person name="Gao Y.C."/>
            <person name="Liu J.Z."/>
            <person name="Shao H.Z."/>
            <person name="Wang X."/>
            <person name="Wang C.C."/>
            <person name="Yang T.C."/>
            <person name="Huo Q.B."/>
            <person name="Li W."/>
            <person name="Chen H.Y."/>
            <person name="Chen S.E."/>
            <person name="Zhou L.G."/>
            <person name="Ni X.B."/>
            <person name="Tian J.H."/>
            <person name="Sheng Y."/>
            <person name="Liu T."/>
            <person name="Pan Y.S."/>
            <person name="Xia L.Y."/>
            <person name="Li J."/>
            <person name="Zhao F."/>
            <person name="Cao W.C."/>
        </authorList>
    </citation>
    <scope>NUCLEOTIDE SEQUENCE [LARGE SCALE GENOMIC DNA]</scope>
    <source>
        <strain evidence="1">Iper-2018</strain>
    </source>
</reference>
<evidence type="ECO:0000313" key="1">
    <source>
        <dbReference type="EMBL" id="KAG0422920.1"/>
    </source>
</evidence>
<evidence type="ECO:0000313" key="2">
    <source>
        <dbReference type="Proteomes" id="UP000805193"/>
    </source>
</evidence>
<dbReference type="EMBL" id="JABSTQ010010163">
    <property type="protein sequence ID" value="KAG0422920.1"/>
    <property type="molecule type" value="Genomic_DNA"/>
</dbReference>
<name>A0AC60PPU2_IXOPE</name>
<comment type="caution">
    <text evidence="1">The sequence shown here is derived from an EMBL/GenBank/DDBJ whole genome shotgun (WGS) entry which is preliminary data.</text>
</comment>
<sequence>MAPNIRAIMRRRAAAKRSEGDDGTSCKVRKKQCMKADQEAASTSSSSASVPSHKGLSASDLSKVRNRLHARFSASGQTFEDPLPCGEDAVDDSDKKQTSYTPLESQVIAIKARHPDTVLMVECGYRFRFFGEDAELASRELQIMCTQSHHFPTASSTCPPRRSSTSSASSLSATSREGVRVEHLSPSQFDLSASLDALTKFYRRDGVESKGELATLMALPPVVVCCIGSLLGYLATFKLEEVLRDVSHFTAMAGECRRMAFTSATLRRLDLFRNSLDGTSRSSLLDVMDHTATAFGRRLLFSWLGQPLADLSAIIERQDAVEDILSSGSTAFSDLRKFLSRMPDVQRGLCAILHKKVKPSDAFEILTSLASVRDLFSSLQSDLTLASNDMAGLFTDLSHWPDLMQKKRDVIDTEEKLAALRKTIAGQLGLLTFDYKTVSGMPVGSNDMAGLFTDLSHWPDLMQKKRDVIDTEEKLAALRKTIAGQLGLLTFDYKTVSGMPYLIEVPTRRLSSVPSNWLKISSTKTAERFRSPAVDLLYKELCVGQELVLVESRKTWNAFLGEVSQSYNNYQRAVRAIATVDCFLSLAQTASQYGYCRPQMLPKERRVFRITKGRHPILEQRVTTTSQYVCNDTDLSEDLRCCVITGPNMGGKSSYMRQVALIAIMAHVGSHVPAEAAIISLLDGVYVRMGAEDDVTLGRSTFLCEMQETSEILEKCTAHTLVVIDELGRGTATHDGTAIALATLRHLVEEKQCLTLFVTHYQPITEMETFYKGAVTNCHVAFNVDDDEAVTFLYHLVPGIAPKSYGLNVATLAGIPSSIVSRAREKAEALESSTRRRKEHFATIGDIILEAS</sequence>